<accession>A0A1W6K389</accession>
<protein>
    <submittedName>
        <fullName evidence="3">Uncharacterized protein</fullName>
    </submittedName>
</protein>
<feature type="coiled-coil region" evidence="1">
    <location>
        <begin position="62"/>
        <end position="132"/>
    </location>
</feature>
<dbReference type="AlphaFoldDB" id="A0A1W6K389"/>
<evidence type="ECO:0000256" key="1">
    <source>
        <dbReference type="SAM" id="Coils"/>
    </source>
</evidence>
<name>A0A1W6K389_9CREN</name>
<dbReference type="STRING" id="282676.B6F84_13715"/>
<dbReference type="OrthoDB" id="380991at2157"/>
<dbReference type="RefSeq" id="WP_148692764.1">
    <property type="nucleotide sequence ID" value="NZ_CP020477.1"/>
</dbReference>
<dbReference type="KEGG" id="aman:B6F84_13715"/>
<reference evidence="3 4" key="1">
    <citation type="submission" date="2017-03" db="EMBL/GenBank/DDBJ databases">
        <title>Sulfur activation and transportation mechanism of thermophilic Archaea Acidianus manzaensis YN-25.</title>
        <authorList>
            <person name="Ma Y."/>
            <person name="Yang Y."/>
            <person name="Xia J."/>
        </authorList>
    </citation>
    <scope>NUCLEOTIDE SEQUENCE [LARGE SCALE GENOMIC DNA]</scope>
    <source>
        <strain evidence="3 4">YN-25</strain>
    </source>
</reference>
<dbReference type="EMBL" id="CP020477">
    <property type="protein sequence ID" value="ARM76970.1"/>
    <property type="molecule type" value="Genomic_DNA"/>
</dbReference>
<evidence type="ECO:0000256" key="2">
    <source>
        <dbReference type="SAM" id="Phobius"/>
    </source>
</evidence>
<dbReference type="GeneID" id="41591997"/>
<keyword evidence="2" id="KW-1133">Transmembrane helix</keyword>
<evidence type="ECO:0000313" key="4">
    <source>
        <dbReference type="Proteomes" id="UP000193404"/>
    </source>
</evidence>
<dbReference type="Proteomes" id="UP000193404">
    <property type="component" value="Chromosome"/>
</dbReference>
<keyword evidence="4" id="KW-1185">Reference proteome</keyword>
<organism evidence="3 4">
    <name type="scientific">Acidianus manzaensis</name>
    <dbReference type="NCBI Taxonomy" id="282676"/>
    <lineage>
        <taxon>Archaea</taxon>
        <taxon>Thermoproteota</taxon>
        <taxon>Thermoprotei</taxon>
        <taxon>Sulfolobales</taxon>
        <taxon>Sulfolobaceae</taxon>
        <taxon>Acidianus</taxon>
    </lineage>
</organism>
<keyword evidence="2" id="KW-0472">Membrane</keyword>
<proteinExistence type="predicted"/>
<gene>
    <name evidence="3" type="ORF">B6F84_13715</name>
</gene>
<keyword evidence="1" id="KW-0175">Coiled coil</keyword>
<sequence length="199" mass="23401">MSEIISLINEKLGIPGNIVSAVSSVMSLPLLPTVATSLTFFSIFASLYVYWYKHKSIDSIKIEDLEEEENKVILDNEEKERKLNSLYERRKMLQEEVKKNEGIIKSKYEKELQNVENEIKILEGEYEENLDRIAFIKSLKQLIKHKKYLKEKGIWNKLDELNKKIEKSYKDIDMAVIKHEEIRKFLSSFNVEANLVNEK</sequence>
<keyword evidence="2" id="KW-0812">Transmembrane</keyword>
<evidence type="ECO:0000313" key="3">
    <source>
        <dbReference type="EMBL" id="ARM76970.1"/>
    </source>
</evidence>
<feature type="transmembrane region" description="Helical" evidence="2">
    <location>
        <begin position="30"/>
        <end position="51"/>
    </location>
</feature>